<dbReference type="AlphaFoldDB" id="A0ABD2PTH2"/>
<evidence type="ECO:0000256" key="1">
    <source>
        <dbReference type="SAM" id="MobiDB-lite"/>
    </source>
</evidence>
<proteinExistence type="predicted"/>
<evidence type="ECO:0000313" key="3">
    <source>
        <dbReference type="Proteomes" id="UP001626550"/>
    </source>
</evidence>
<protein>
    <submittedName>
        <fullName evidence="2">Uncharacterized protein</fullName>
    </submittedName>
</protein>
<dbReference type="Proteomes" id="UP001626550">
    <property type="component" value="Unassembled WGS sequence"/>
</dbReference>
<organism evidence="2 3">
    <name type="scientific">Cichlidogyrus casuarinus</name>
    <dbReference type="NCBI Taxonomy" id="1844966"/>
    <lineage>
        <taxon>Eukaryota</taxon>
        <taxon>Metazoa</taxon>
        <taxon>Spiralia</taxon>
        <taxon>Lophotrochozoa</taxon>
        <taxon>Platyhelminthes</taxon>
        <taxon>Monogenea</taxon>
        <taxon>Monopisthocotylea</taxon>
        <taxon>Dactylogyridea</taxon>
        <taxon>Ancyrocephalidae</taxon>
        <taxon>Cichlidogyrus</taxon>
    </lineage>
</organism>
<comment type="caution">
    <text evidence="2">The sequence shown here is derived from an EMBL/GenBank/DDBJ whole genome shotgun (WGS) entry which is preliminary data.</text>
</comment>
<reference evidence="2 3" key="1">
    <citation type="submission" date="2024-11" db="EMBL/GenBank/DDBJ databases">
        <title>Adaptive evolution of stress response genes in parasites aligns with host niche diversity.</title>
        <authorList>
            <person name="Hahn C."/>
            <person name="Resl P."/>
        </authorList>
    </citation>
    <scope>NUCLEOTIDE SEQUENCE [LARGE SCALE GENOMIC DNA]</scope>
    <source>
        <strain evidence="2">EGGRZ-B1_66</strain>
        <tissue evidence="2">Body</tissue>
    </source>
</reference>
<dbReference type="EMBL" id="JBJKFK010003014">
    <property type="protein sequence ID" value="KAL3310368.1"/>
    <property type="molecule type" value="Genomic_DNA"/>
</dbReference>
<sequence length="128" mass="15007">MRSPHREAADRQFLHQLRSLSRTELINYVNQLSPQEVHHWAAKIRCSDDLFRPMHVNRLHDALDQCLYMNQHVQPSYRPPVYRKPSPWSMTSSRPTSPPYIKTHSPSLPRKSHKNIAFTSLFKCCGCI</sequence>
<evidence type="ECO:0000313" key="2">
    <source>
        <dbReference type="EMBL" id="KAL3310368.1"/>
    </source>
</evidence>
<gene>
    <name evidence="2" type="ORF">Ciccas_011069</name>
</gene>
<keyword evidence="3" id="KW-1185">Reference proteome</keyword>
<feature type="region of interest" description="Disordered" evidence="1">
    <location>
        <begin position="78"/>
        <end position="108"/>
    </location>
</feature>
<accession>A0ABD2PTH2</accession>
<name>A0ABD2PTH2_9PLAT</name>